<sequence>MLKDNNSCIFVSKNGILTHILKSDVITISHFLPSHHNVPYGLKILNNFILSRKHSILNFIYI</sequence>
<proteinExistence type="predicted"/>
<dbReference type="RefSeq" id="NP_064879.1">
    <property type="nucleotide sequence ID" value="NC_002520.1"/>
</dbReference>
<accession>Q9EMV2</accession>
<dbReference type="Proteomes" id="UP000000872">
    <property type="component" value="Segment"/>
</dbReference>
<evidence type="ECO:0000313" key="2">
    <source>
        <dbReference type="Proteomes" id="UP000000872"/>
    </source>
</evidence>
<organism evidence="1 2">
    <name type="scientific">Amsacta moorei entomopoxvirus</name>
    <name type="common">AmEPV</name>
    <dbReference type="NCBI Taxonomy" id="28321"/>
    <lineage>
        <taxon>Viruses</taxon>
        <taxon>Varidnaviria</taxon>
        <taxon>Bamfordvirae</taxon>
        <taxon>Nucleocytoviricota</taxon>
        <taxon>Pokkesviricetes</taxon>
        <taxon>Chitovirales</taxon>
        <taxon>Poxviridae</taxon>
        <taxon>Entomopoxvirinae</taxon>
        <taxon>Betaentomopoxvirus</taxon>
    </lineage>
</organism>
<reference evidence="1 2" key="1">
    <citation type="journal article" date="2000" name="Virology">
        <title>Complete genomic sequence of the Amsacta moorei entomopoxvirus: analysis and comparison with other poxviruses.</title>
        <authorList>
            <person name="Bawden A.L."/>
            <person name="Glassberg K.J."/>
            <person name="Diggans J."/>
            <person name="Shaw R."/>
            <person name="Farmerie W."/>
            <person name="Moyer R.W."/>
        </authorList>
    </citation>
    <scope>NUCLEOTIDE SEQUENCE [LARGE SCALE GENOMIC DNA]</scope>
</reference>
<dbReference type="KEGG" id="vg:1494687"/>
<dbReference type="EMBL" id="AF250284">
    <property type="protein sequence ID" value="AAG02803.1"/>
    <property type="molecule type" value="Genomic_DNA"/>
</dbReference>
<keyword evidence="2" id="KW-1185">Reference proteome</keyword>
<dbReference type="GeneID" id="1494687"/>
<organismHost>
    <name type="scientific">Amsacta</name>
    <dbReference type="NCBI Taxonomy" id="340055"/>
</organismHost>
<protein>
    <submittedName>
        <fullName evidence="1">AMV097</fullName>
    </submittedName>
</protein>
<name>Q9EMV2_AMEPV</name>
<gene>
    <name evidence="1" type="primary">AMV097</name>
</gene>
<evidence type="ECO:0000313" key="1">
    <source>
        <dbReference type="EMBL" id="AAG02803.1"/>
    </source>
</evidence>